<evidence type="ECO:0000313" key="2">
    <source>
        <dbReference type="EMBL" id="KAE9591933.1"/>
    </source>
</evidence>
<evidence type="ECO:0000313" key="3">
    <source>
        <dbReference type="Proteomes" id="UP000447434"/>
    </source>
</evidence>
<accession>A0A6A4NIH9</accession>
<name>A0A6A4NIH9_LUPAL</name>
<proteinExistence type="predicted"/>
<sequence>MYPQVNFENSNFPSHVSSMCIYIFKPFGLFILDVYLKFNLFGPCNLDVHKKIYFF</sequence>
<reference evidence="3" key="1">
    <citation type="journal article" date="2020" name="Nat. Commun.">
        <title>Genome sequence of the cluster root forming white lupin.</title>
        <authorList>
            <person name="Hufnagel B."/>
            <person name="Marques A."/>
            <person name="Soriano A."/>
            <person name="Marques L."/>
            <person name="Divol F."/>
            <person name="Doumas P."/>
            <person name="Sallet E."/>
            <person name="Mancinotti D."/>
            <person name="Carrere S."/>
            <person name="Marande W."/>
            <person name="Arribat S."/>
            <person name="Keller J."/>
            <person name="Huneau C."/>
            <person name="Blein T."/>
            <person name="Aime D."/>
            <person name="Laguerre M."/>
            <person name="Taylor J."/>
            <person name="Schubert V."/>
            <person name="Nelson M."/>
            <person name="Geu-Flores F."/>
            <person name="Crespi M."/>
            <person name="Gallardo-Guerrero K."/>
            <person name="Delaux P.-M."/>
            <person name="Salse J."/>
            <person name="Berges H."/>
            <person name="Guyot R."/>
            <person name="Gouzy J."/>
            <person name="Peret B."/>
        </authorList>
    </citation>
    <scope>NUCLEOTIDE SEQUENCE [LARGE SCALE GENOMIC DNA]</scope>
    <source>
        <strain evidence="3">cv. Amiga</strain>
    </source>
</reference>
<protein>
    <submittedName>
        <fullName evidence="2">Uncharacterized protein</fullName>
    </submittedName>
</protein>
<organism evidence="2 3">
    <name type="scientific">Lupinus albus</name>
    <name type="common">White lupine</name>
    <name type="synonym">Lupinus termis</name>
    <dbReference type="NCBI Taxonomy" id="3870"/>
    <lineage>
        <taxon>Eukaryota</taxon>
        <taxon>Viridiplantae</taxon>
        <taxon>Streptophyta</taxon>
        <taxon>Embryophyta</taxon>
        <taxon>Tracheophyta</taxon>
        <taxon>Spermatophyta</taxon>
        <taxon>Magnoliopsida</taxon>
        <taxon>eudicotyledons</taxon>
        <taxon>Gunneridae</taxon>
        <taxon>Pentapetalae</taxon>
        <taxon>rosids</taxon>
        <taxon>fabids</taxon>
        <taxon>Fabales</taxon>
        <taxon>Fabaceae</taxon>
        <taxon>Papilionoideae</taxon>
        <taxon>50 kb inversion clade</taxon>
        <taxon>genistoids sensu lato</taxon>
        <taxon>core genistoids</taxon>
        <taxon>Genisteae</taxon>
        <taxon>Lupinus</taxon>
    </lineage>
</organism>
<keyword evidence="1" id="KW-1133">Transmembrane helix</keyword>
<keyword evidence="1" id="KW-0812">Transmembrane</keyword>
<keyword evidence="3" id="KW-1185">Reference proteome</keyword>
<dbReference type="Proteomes" id="UP000447434">
    <property type="component" value="Chromosome 19"/>
</dbReference>
<keyword evidence="1" id="KW-0472">Membrane</keyword>
<comment type="caution">
    <text evidence="2">The sequence shown here is derived from an EMBL/GenBank/DDBJ whole genome shotgun (WGS) entry which is preliminary data.</text>
</comment>
<dbReference type="AlphaFoldDB" id="A0A6A4NIH9"/>
<gene>
    <name evidence="2" type="ORF">Lalb_Chr19g0123921</name>
</gene>
<dbReference type="EMBL" id="WOCE01000019">
    <property type="protein sequence ID" value="KAE9591933.1"/>
    <property type="molecule type" value="Genomic_DNA"/>
</dbReference>
<feature type="transmembrane region" description="Helical" evidence="1">
    <location>
        <begin position="12"/>
        <end position="32"/>
    </location>
</feature>
<evidence type="ECO:0000256" key="1">
    <source>
        <dbReference type="SAM" id="Phobius"/>
    </source>
</evidence>